<reference evidence="1" key="1">
    <citation type="submission" date="2020-10" db="EMBL/GenBank/DDBJ databases">
        <authorList>
            <person name="Gilroy R."/>
        </authorList>
    </citation>
    <scope>NUCLEOTIDE SEQUENCE</scope>
    <source>
        <strain evidence="1">10037</strain>
    </source>
</reference>
<protein>
    <recommendedName>
        <fullName evidence="3">TIGR04150 pseudo-rSAM protein</fullName>
    </recommendedName>
</protein>
<proteinExistence type="predicted"/>
<dbReference type="EMBL" id="JADIME010000085">
    <property type="protein sequence ID" value="MBO8465958.1"/>
    <property type="molecule type" value="Genomic_DNA"/>
</dbReference>
<evidence type="ECO:0000313" key="1">
    <source>
        <dbReference type="EMBL" id="MBO8465958.1"/>
    </source>
</evidence>
<gene>
    <name evidence="1" type="ORF">IAB93_08210</name>
</gene>
<dbReference type="Proteomes" id="UP000823597">
    <property type="component" value="Unassembled WGS sequence"/>
</dbReference>
<evidence type="ECO:0000313" key="2">
    <source>
        <dbReference type="Proteomes" id="UP000823597"/>
    </source>
</evidence>
<comment type="caution">
    <text evidence="1">The sequence shown here is derived from an EMBL/GenBank/DDBJ whole genome shotgun (WGS) entry which is preliminary data.</text>
</comment>
<organism evidence="1 2">
    <name type="scientific">Candidatus Merdivivens pullistercoris</name>
    <dbReference type="NCBI Taxonomy" id="2840873"/>
    <lineage>
        <taxon>Bacteria</taxon>
        <taxon>Pseudomonadati</taxon>
        <taxon>Bacteroidota</taxon>
        <taxon>Bacteroidia</taxon>
        <taxon>Bacteroidales</taxon>
        <taxon>Muribaculaceae</taxon>
        <taxon>Muribaculaceae incertae sedis</taxon>
        <taxon>Candidatus Merdivivens</taxon>
    </lineage>
</organism>
<evidence type="ECO:0008006" key="3">
    <source>
        <dbReference type="Google" id="ProtNLM"/>
    </source>
</evidence>
<name>A0A9D9I679_9BACT</name>
<dbReference type="AlphaFoldDB" id="A0A9D9I679"/>
<reference evidence="1" key="2">
    <citation type="journal article" date="2021" name="PeerJ">
        <title>Extensive microbial diversity within the chicken gut microbiome revealed by metagenomics and culture.</title>
        <authorList>
            <person name="Gilroy R."/>
            <person name="Ravi A."/>
            <person name="Getino M."/>
            <person name="Pursley I."/>
            <person name="Horton D.L."/>
            <person name="Alikhan N.F."/>
            <person name="Baker D."/>
            <person name="Gharbi K."/>
            <person name="Hall N."/>
            <person name="Watson M."/>
            <person name="Adriaenssens E.M."/>
            <person name="Foster-Nyarko E."/>
            <person name="Jarju S."/>
            <person name="Secka A."/>
            <person name="Antonio M."/>
            <person name="Oren A."/>
            <person name="Chaudhuri R.R."/>
            <person name="La Ragione R."/>
            <person name="Hildebrand F."/>
            <person name="Pallen M.J."/>
        </authorList>
    </citation>
    <scope>NUCLEOTIDE SEQUENCE</scope>
    <source>
        <strain evidence="1">10037</strain>
    </source>
</reference>
<sequence>MIKGDTAMDKKLTLKTDVFLWMDGIHGLLYDSSRHESFKFPLGNAVSGLCAGFLDPDNLYSVFVETYMKDEEAVRFINEVVRRGFGFLHCADDVPYKVSFPPLLNLQRSWERLKSRGESAYNEILLYLTSVTVYTGGDSPDNGYCTQTVYPVRSDSMLPPERILDFLRRADSMYISEIRIVFSSADEYPGMQKLLAGLEHFKPKVSLYFRVGDPGVAAIVPLIPNGFRTVLLHEGNLHADAAYQTGKPFGHMFLVSSEDECAAGERFCGRFGIADSEFIPVFNGYNRDFFKSNVFLTEEEILRSRLSRREIFAHQALNTYSFGKLSLLPDGKVYAAVGREAIGDMDDTPYSLIVSEMDKNTAWRRTRDMSEGCRTCIYRYLCPSPSPYEEAMETVCICADKAKGGSHDTA</sequence>
<accession>A0A9D9I679</accession>